<proteinExistence type="predicted"/>
<dbReference type="Proteomes" id="UP001590950">
    <property type="component" value="Unassembled WGS sequence"/>
</dbReference>
<sequence>MSEKLESRTLKGALIDLCAGAEVVNVQSSSDRSAMPMLYMQPHYDIEALQSYLNILEETLPLSCIRTSKEYSGLPVVANIEVKDPKFTATSRAKVGSISRDSNSLESIQAHWSLKPTGSDMDTIGNGTIYRS</sequence>
<evidence type="ECO:0000313" key="2">
    <source>
        <dbReference type="Proteomes" id="UP001590950"/>
    </source>
</evidence>
<evidence type="ECO:0000313" key="1">
    <source>
        <dbReference type="EMBL" id="KAL2043818.1"/>
    </source>
</evidence>
<organism evidence="1 2">
    <name type="scientific">Stereocaulon virgatum</name>
    <dbReference type="NCBI Taxonomy" id="373712"/>
    <lineage>
        <taxon>Eukaryota</taxon>
        <taxon>Fungi</taxon>
        <taxon>Dikarya</taxon>
        <taxon>Ascomycota</taxon>
        <taxon>Pezizomycotina</taxon>
        <taxon>Lecanoromycetes</taxon>
        <taxon>OSLEUM clade</taxon>
        <taxon>Lecanoromycetidae</taxon>
        <taxon>Lecanorales</taxon>
        <taxon>Lecanorineae</taxon>
        <taxon>Stereocaulaceae</taxon>
        <taxon>Stereocaulon</taxon>
    </lineage>
</organism>
<keyword evidence="2" id="KW-1185">Reference proteome</keyword>
<gene>
    <name evidence="1" type="ORF">N7G274_003338</name>
</gene>
<protein>
    <submittedName>
        <fullName evidence="1">Uncharacterized protein</fullName>
    </submittedName>
</protein>
<dbReference type="EMBL" id="JBEFKJ010000010">
    <property type="protein sequence ID" value="KAL2043818.1"/>
    <property type="molecule type" value="Genomic_DNA"/>
</dbReference>
<accession>A0ABR4AFG2</accession>
<reference evidence="1 2" key="1">
    <citation type="submission" date="2024-09" db="EMBL/GenBank/DDBJ databases">
        <title>Rethinking Asexuality: The Enigmatic Case of Functional Sexual Genes in Lepraria (Stereocaulaceae).</title>
        <authorList>
            <person name="Doellman M."/>
            <person name="Sun Y."/>
            <person name="Barcenas-Pena A."/>
            <person name="Lumbsch H.T."/>
            <person name="Grewe F."/>
        </authorList>
    </citation>
    <scope>NUCLEOTIDE SEQUENCE [LARGE SCALE GENOMIC DNA]</scope>
    <source>
        <strain evidence="1 2">Mercado 3170</strain>
    </source>
</reference>
<name>A0ABR4AFG2_9LECA</name>
<comment type="caution">
    <text evidence="1">The sequence shown here is derived from an EMBL/GenBank/DDBJ whole genome shotgun (WGS) entry which is preliminary data.</text>
</comment>